<name>A0A6N0HNR0_9GAMM</name>
<dbReference type="GO" id="GO:0016740">
    <property type="term" value="F:transferase activity"/>
    <property type="evidence" value="ECO:0007669"/>
    <property type="project" value="UniProtKB-KW"/>
</dbReference>
<dbReference type="Proteomes" id="UP000509429">
    <property type="component" value="Chromosome"/>
</dbReference>
<dbReference type="SUPFAM" id="SSF56112">
    <property type="entry name" value="Protein kinase-like (PK-like)"/>
    <property type="match status" value="1"/>
</dbReference>
<organism evidence="4 5">
    <name type="scientific">Candidatus Ruthia endofausta</name>
    <dbReference type="NCBI Taxonomy" id="2738852"/>
    <lineage>
        <taxon>Bacteria</taxon>
        <taxon>Pseudomonadati</taxon>
        <taxon>Pseudomonadota</taxon>
        <taxon>Gammaproteobacteria</taxon>
        <taxon>Candidatus Pseudothioglobaceae</taxon>
        <taxon>Candidatus Ruthturnera</taxon>
    </lineage>
</organism>
<evidence type="ECO:0000313" key="5">
    <source>
        <dbReference type="Proteomes" id="UP000509429"/>
    </source>
</evidence>
<dbReference type="Gene3D" id="3.90.1200.10">
    <property type="match status" value="1"/>
</dbReference>
<feature type="domain" description="Aminoglycoside phosphotransferase" evidence="3">
    <location>
        <begin position="24"/>
        <end position="240"/>
    </location>
</feature>
<dbReference type="AlphaFoldDB" id="A0A6N0HNR0"/>
<dbReference type="Gene3D" id="3.30.200.20">
    <property type="entry name" value="Phosphorylase Kinase, domain 1"/>
    <property type="match status" value="1"/>
</dbReference>
<keyword evidence="1" id="KW-0547">Nucleotide-binding</keyword>
<evidence type="ECO:0000256" key="2">
    <source>
        <dbReference type="ARBA" id="ARBA00022840"/>
    </source>
</evidence>
<keyword evidence="4" id="KW-0808">Transferase</keyword>
<dbReference type="PANTHER" id="PTHR33540">
    <property type="entry name" value="TRNA THREONYLCARBAMOYLADENOSINE BIOSYNTHESIS PROTEIN TSAE"/>
    <property type="match status" value="1"/>
</dbReference>
<sequence>MHDDRLDKLGNWLESFFGHQNFALTRASDDASFRRYFRVQHQQETVIAMDAPPSKENTASFIKIAKLLNQHNIHAPKIINTDLEQGFLLLEDLGSTTFLQALNGNFNLDLYKIAIDELIKIQIINTQNLALKKYDKQLLNTEMQLLIDWYLPKTLSNIHLQNLQAIFGLLSDNALNSKQVFVHRDYHCRNLMTLKNNDLAVIDFQDTLIGSNTYDLCSLLKDAYFELKPFELQTLLQYYYDQANIDTEFSKFEKQFELMGLQRHLKILGIFKRLSIRDNKHQYLNDLPLVKKYAQQTANKYPEFAPLKEVLCLV</sequence>
<dbReference type="EMBL" id="CP054490">
    <property type="protein sequence ID" value="QKQ23966.1"/>
    <property type="molecule type" value="Genomic_DNA"/>
</dbReference>
<gene>
    <name evidence="4" type="ORF">HUE58_02020</name>
</gene>
<dbReference type="InterPro" id="IPR011009">
    <property type="entry name" value="Kinase-like_dom_sf"/>
</dbReference>
<reference evidence="4 5" key="1">
    <citation type="submission" date="2020-05" db="EMBL/GenBank/DDBJ databases">
        <title>Horizontal transmission and recombination maintain forever young bacterial symbiont genomes.</title>
        <authorList>
            <person name="Russell S.L."/>
            <person name="Pepper-Tunick E."/>
            <person name="Svedberg J."/>
            <person name="Byrne A."/>
            <person name="Ruelas Castillo J."/>
            <person name="Vollmers C."/>
            <person name="Beinart R.A."/>
            <person name="Corbett-Detig R."/>
        </authorList>
    </citation>
    <scope>NUCLEOTIDE SEQUENCE [LARGE SCALE GENOMIC DNA]</scope>
    <source>
        <strain evidence="4">JDF_Ridge</strain>
    </source>
</reference>
<protein>
    <submittedName>
        <fullName evidence="4">Phosphotransferase</fullName>
    </submittedName>
</protein>
<dbReference type="Pfam" id="PF01636">
    <property type="entry name" value="APH"/>
    <property type="match status" value="1"/>
</dbReference>
<dbReference type="PANTHER" id="PTHR33540:SF1">
    <property type="entry name" value="N-ACETYLMURAMATE_N-ACETYLGLUCOSAMINE KINASE"/>
    <property type="match status" value="1"/>
</dbReference>
<dbReference type="GO" id="GO:0005524">
    <property type="term" value="F:ATP binding"/>
    <property type="evidence" value="ECO:0007669"/>
    <property type="project" value="UniProtKB-KW"/>
</dbReference>
<evidence type="ECO:0000313" key="4">
    <source>
        <dbReference type="EMBL" id="QKQ23966.1"/>
    </source>
</evidence>
<dbReference type="InterPro" id="IPR002575">
    <property type="entry name" value="Aminoglycoside_PTrfase"/>
</dbReference>
<proteinExistence type="predicted"/>
<keyword evidence="2" id="KW-0067">ATP-binding</keyword>
<evidence type="ECO:0000259" key="3">
    <source>
        <dbReference type="Pfam" id="PF01636"/>
    </source>
</evidence>
<keyword evidence="5" id="KW-1185">Reference proteome</keyword>
<dbReference type="RefSeq" id="WP_174605406.1">
    <property type="nucleotide sequence ID" value="NZ_CP054490.1"/>
</dbReference>
<accession>A0A6N0HNR0</accession>
<evidence type="ECO:0000256" key="1">
    <source>
        <dbReference type="ARBA" id="ARBA00022741"/>
    </source>
</evidence>
<dbReference type="KEGG" id="reo:HUE58_02020"/>